<evidence type="ECO:0000256" key="2">
    <source>
        <dbReference type="ARBA" id="ARBA00003125"/>
    </source>
</evidence>
<evidence type="ECO:0000256" key="13">
    <source>
        <dbReference type="ARBA" id="ARBA00048639"/>
    </source>
</evidence>
<dbReference type="GO" id="GO:0016020">
    <property type="term" value="C:membrane"/>
    <property type="evidence" value="ECO:0007669"/>
    <property type="project" value="UniProtKB-SubCell"/>
</dbReference>
<comment type="cofactor">
    <cofactor evidence="1">
        <name>FMN</name>
        <dbReference type="ChEBI" id="CHEBI:58210"/>
    </cofactor>
</comment>
<evidence type="ECO:0000256" key="7">
    <source>
        <dbReference type="ARBA" id="ARBA00018366"/>
    </source>
</evidence>
<comment type="function">
    <text evidence="2">Catalyzes the conversion of dihydroorotate to orotate with quinone as electron acceptor.</text>
</comment>
<dbReference type="NCBIfam" id="NF003652">
    <property type="entry name" value="PRK05286.2-5"/>
    <property type="match status" value="1"/>
</dbReference>
<dbReference type="GO" id="GO:0006207">
    <property type="term" value="P:'de novo' pyrimidine nucleobase biosynthetic process"/>
    <property type="evidence" value="ECO:0007669"/>
    <property type="project" value="UniProtKB-UniRule"/>
</dbReference>
<keyword evidence="12" id="KW-0472">Membrane</keyword>
<dbReference type="RefSeq" id="WP_161140344.1">
    <property type="nucleotide sequence ID" value="NZ_SPKJ01000026.1"/>
</dbReference>
<dbReference type="PROSITE" id="PS00912">
    <property type="entry name" value="DHODEHASE_2"/>
    <property type="match status" value="1"/>
</dbReference>
<dbReference type="NCBIfam" id="TIGR01036">
    <property type="entry name" value="pyrD_sub2"/>
    <property type="match status" value="1"/>
</dbReference>
<dbReference type="Pfam" id="PF01180">
    <property type="entry name" value="DHO_dh"/>
    <property type="match status" value="1"/>
</dbReference>
<dbReference type="InterPro" id="IPR001295">
    <property type="entry name" value="Dihydroorotate_DH_CS"/>
</dbReference>
<comment type="caution">
    <text evidence="16">The sequence shown here is derived from an EMBL/GenBank/DDBJ whole genome shotgun (WGS) entry which is preliminary data.</text>
</comment>
<evidence type="ECO:0000256" key="12">
    <source>
        <dbReference type="ARBA" id="ARBA00023136"/>
    </source>
</evidence>
<dbReference type="GO" id="GO:0005737">
    <property type="term" value="C:cytoplasm"/>
    <property type="evidence" value="ECO:0007669"/>
    <property type="project" value="InterPro"/>
</dbReference>
<keyword evidence="17" id="KW-1185">Reference proteome</keyword>
<dbReference type="PANTHER" id="PTHR48109:SF4">
    <property type="entry name" value="DIHYDROOROTATE DEHYDROGENASE (QUINONE), MITOCHONDRIAL"/>
    <property type="match status" value="1"/>
</dbReference>
<evidence type="ECO:0000256" key="6">
    <source>
        <dbReference type="ARBA" id="ARBA00012791"/>
    </source>
</evidence>
<dbReference type="InterPro" id="IPR005720">
    <property type="entry name" value="Dihydroorotate_DH_cat"/>
</dbReference>
<evidence type="ECO:0000256" key="5">
    <source>
        <dbReference type="ARBA" id="ARBA00005359"/>
    </source>
</evidence>
<comment type="catalytic activity">
    <reaction evidence="13">
        <text>(S)-dihydroorotate + a quinone = orotate + a quinol</text>
        <dbReference type="Rhea" id="RHEA:30187"/>
        <dbReference type="ChEBI" id="CHEBI:24646"/>
        <dbReference type="ChEBI" id="CHEBI:30839"/>
        <dbReference type="ChEBI" id="CHEBI:30864"/>
        <dbReference type="ChEBI" id="CHEBI:132124"/>
        <dbReference type="EC" id="1.3.5.2"/>
    </reaction>
</comment>
<proteinExistence type="inferred from homology"/>
<comment type="similarity">
    <text evidence="5">Belongs to the dihydroorotate dehydrogenase family. Type 2 subfamily.</text>
</comment>
<keyword evidence="10" id="KW-0665">Pyrimidine biosynthesis</keyword>
<evidence type="ECO:0000256" key="8">
    <source>
        <dbReference type="ARBA" id="ARBA00022630"/>
    </source>
</evidence>
<accession>A0A964T3W5</accession>
<evidence type="ECO:0000256" key="3">
    <source>
        <dbReference type="ARBA" id="ARBA00004370"/>
    </source>
</evidence>
<evidence type="ECO:0000256" key="9">
    <source>
        <dbReference type="ARBA" id="ARBA00022643"/>
    </source>
</evidence>
<dbReference type="EMBL" id="SPKJ01000026">
    <property type="protein sequence ID" value="MYZ47993.1"/>
    <property type="molecule type" value="Genomic_DNA"/>
</dbReference>
<protein>
    <recommendedName>
        <fullName evidence="7 14">Dihydroorotate dehydrogenase (quinone)</fullName>
        <ecNumber evidence="6 14">1.3.5.2</ecNumber>
    </recommendedName>
</protein>
<evidence type="ECO:0000256" key="10">
    <source>
        <dbReference type="ARBA" id="ARBA00022975"/>
    </source>
</evidence>
<dbReference type="CDD" id="cd04738">
    <property type="entry name" value="DHOD_2_like"/>
    <property type="match status" value="1"/>
</dbReference>
<dbReference type="Gene3D" id="3.20.20.70">
    <property type="entry name" value="Aldolase class I"/>
    <property type="match status" value="1"/>
</dbReference>
<reference evidence="16" key="1">
    <citation type="submission" date="2019-03" db="EMBL/GenBank/DDBJ databases">
        <title>Afifella sp. nov., isolated from activated sludge.</title>
        <authorList>
            <person name="Li Q."/>
            <person name="Liu Y."/>
        </authorList>
    </citation>
    <scope>NUCLEOTIDE SEQUENCE</scope>
    <source>
        <strain evidence="16">L72</strain>
    </source>
</reference>
<comment type="subcellular location">
    <subcellularLocation>
        <location evidence="3">Membrane</location>
    </subcellularLocation>
</comment>
<evidence type="ECO:0000256" key="11">
    <source>
        <dbReference type="ARBA" id="ARBA00023002"/>
    </source>
</evidence>
<dbReference type="InterPro" id="IPR005719">
    <property type="entry name" value="Dihydroorotate_DH_2"/>
</dbReference>
<gene>
    <name evidence="16" type="ORF">E4O86_09750</name>
</gene>
<dbReference type="PANTHER" id="PTHR48109">
    <property type="entry name" value="DIHYDROOROTATE DEHYDROGENASE (QUINONE), MITOCHONDRIAL-RELATED"/>
    <property type="match status" value="1"/>
</dbReference>
<sequence>MSLLDRAAGLFRLFEPEAGHALAIRALRAWHPRAPHGGDDPRLRVERLGLRFPNPIGLAAGFDKGGEATDAMLALGFGFVEVGTVTPLPQPGNPKPRLFRLPADYAVINRLGFNSRGHAALAANLARRRNQTGLVGINIGANKESADRIGDYVAGVLRFGAEAAWLTANISSPNTPGLRDLQAEATLRALLSRLAEARERVAAVSGRRTPLLVKIAPDLDDAQLQAVIQAVRDSGCDGLVIGNTTVERTGLRETGLANESGGVSGRPLFPRSTAMIARARELAGPGLVLVGAGGVESAGTAWTKIAAGADLVQLYTALFYEGPSLPRRIVAGLRARLDAAGLPAIGALRDSETARWAALWPKG</sequence>
<evidence type="ECO:0000256" key="14">
    <source>
        <dbReference type="NCBIfam" id="TIGR01036"/>
    </source>
</evidence>
<dbReference type="OrthoDB" id="9802377at2"/>
<dbReference type="InterPro" id="IPR050074">
    <property type="entry name" value="DHO_dehydrogenase"/>
</dbReference>
<organism evidence="16 17">
    <name type="scientific">Propylenella binzhouense</name>
    <dbReference type="NCBI Taxonomy" id="2555902"/>
    <lineage>
        <taxon>Bacteria</taxon>
        <taxon>Pseudomonadati</taxon>
        <taxon>Pseudomonadota</taxon>
        <taxon>Alphaproteobacteria</taxon>
        <taxon>Hyphomicrobiales</taxon>
        <taxon>Propylenellaceae</taxon>
        <taxon>Propylenella</taxon>
    </lineage>
</organism>
<keyword evidence="8" id="KW-0285">Flavoprotein</keyword>
<feature type="domain" description="Dihydroorotate dehydrogenase catalytic" evidence="15">
    <location>
        <begin position="43"/>
        <end position="337"/>
    </location>
</feature>
<dbReference type="InterPro" id="IPR013785">
    <property type="entry name" value="Aldolase_TIM"/>
</dbReference>
<dbReference type="GO" id="GO:0106430">
    <property type="term" value="F:dihydroorotate dehydrogenase (quinone) activity"/>
    <property type="evidence" value="ECO:0007669"/>
    <property type="project" value="UniProtKB-EC"/>
</dbReference>
<evidence type="ECO:0000313" key="17">
    <source>
        <dbReference type="Proteomes" id="UP000773614"/>
    </source>
</evidence>
<dbReference type="AlphaFoldDB" id="A0A964T3W5"/>
<keyword evidence="9" id="KW-0288">FMN</keyword>
<evidence type="ECO:0000256" key="1">
    <source>
        <dbReference type="ARBA" id="ARBA00001917"/>
    </source>
</evidence>
<comment type="pathway">
    <text evidence="4">Pyrimidine metabolism; UMP biosynthesis via de novo pathway; orotate from (S)-dihydroorotate (quinone route): step 1/1.</text>
</comment>
<dbReference type="EC" id="1.3.5.2" evidence="6 14"/>
<evidence type="ECO:0000259" key="15">
    <source>
        <dbReference type="Pfam" id="PF01180"/>
    </source>
</evidence>
<keyword evidence="11 16" id="KW-0560">Oxidoreductase</keyword>
<dbReference type="GO" id="GO:0009220">
    <property type="term" value="P:pyrimidine ribonucleotide biosynthetic process"/>
    <property type="evidence" value="ECO:0007669"/>
    <property type="project" value="UniProtKB-UniRule"/>
</dbReference>
<dbReference type="SUPFAM" id="SSF51395">
    <property type="entry name" value="FMN-linked oxidoreductases"/>
    <property type="match status" value="1"/>
</dbReference>
<dbReference type="Proteomes" id="UP000773614">
    <property type="component" value="Unassembled WGS sequence"/>
</dbReference>
<dbReference type="PROSITE" id="PS00911">
    <property type="entry name" value="DHODEHASE_1"/>
    <property type="match status" value="1"/>
</dbReference>
<dbReference type="NCBIfam" id="NF003645">
    <property type="entry name" value="PRK05286.1-2"/>
    <property type="match status" value="1"/>
</dbReference>
<name>A0A964T3W5_9HYPH</name>
<evidence type="ECO:0000313" key="16">
    <source>
        <dbReference type="EMBL" id="MYZ47993.1"/>
    </source>
</evidence>
<evidence type="ECO:0000256" key="4">
    <source>
        <dbReference type="ARBA" id="ARBA00005161"/>
    </source>
</evidence>